<dbReference type="OrthoDB" id="8115507at2"/>
<keyword evidence="1" id="KW-0472">Membrane</keyword>
<feature type="transmembrane region" description="Helical" evidence="1">
    <location>
        <begin position="68"/>
        <end position="88"/>
    </location>
</feature>
<sequence>MDTTTLLMIGLIVCAGAYFIASAMDGVMGADGFGTVPNMVILLVGGFLGLYLMNWIHIPLGDPTMQAVAGITGAFVSLAFLATIKAIASRLGY</sequence>
<keyword evidence="3" id="KW-1185">Reference proteome</keyword>
<protein>
    <recommendedName>
        <fullName evidence="4">GlsB/YeaQ/YmgE family stress response membrane protein</fullName>
    </recommendedName>
</protein>
<dbReference type="EMBL" id="SJST01000004">
    <property type="protein sequence ID" value="TCD13690.1"/>
    <property type="molecule type" value="Genomic_DNA"/>
</dbReference>
<keyword evidence="1" id="KW-0812">Transmembrane</keyword>
<keyword evidence="1" id="KW-1133">Transmembrane helix</keyword>
<name>A0A4R0P927_9HYPH</name>
<dbReference type="AlphaFoldDB" id="A0A4R0P927"/>
<feature type="transmembrane region" description="Helical" evidence="1">
    <location>
        <begin position="36"/>
        <end position="56"/>
    </location>
</feature>
<accession>A0A4R0P927</accession>
<evidence type="ECO:0008006" key="4">
    <source>
        <dbReference type="Google" id="ProtNLM"/>
    </source>
</evidence>
<dbReference type="RefSeq" id="WP_131568924.1">
    <property type="nucleotide sequence ID" value="NZ_JAINFK010000003.1"/>
</dbReference>
<comment type="caution">
    <text evidence="2">The sequence shown here is derived from an EMBL/GenBank/DDBJ whole genome shotgun (WGS) entry which is preliminary data.</text>
</comment>
<evidence type="ECO:0000256" key="1">
    <source>
        <dbReference type="SAM" id="Phobius"/>
    </source>
</evidence>
<dbReference type="Proteomes" id="UP000291301">
    <property type="component" value="Unassembled WGS sequence"/>
</dbReference>
<feature type="transmembrane region" description="Helical" evidence="1">
    <location>
        <begin position="6"/>
        <end position="24"/>
    </location>
</feature>
<organism evidence="2 3">
    <name type="scientific">Oricola cellulosilytica</name>
    <dbReference type="NCBI Taxonomy" id="1429082"/>
    <lineage>
        <taxon>Bacteria</taxon>
        <taxon>Pseudomonadati</taxon>
        <taxon>Pseudomonadota</taxon>
        <taxon>Alphaproteobacteria</taxon>
        <taxon>Hyphomicrobiales</taxon>
        <taxon>Ahrensiaceae</taxon>
        <taxon>Oricola</taxon>
    </lineage>
</organism>
<proteinExistence type="predicted"/>
<gene>
    <name evidence="2" type="ORF">E0D97_11285</name>
</gene>
<evidence type="ECO:0000313" key="2">
    <source>
        <dbReference type="EMBL" id="TCD13690.1"/>
    </source>
</evidence>
<reference evidence="2 3" key="1">
    <citation type="journal article" date="2015" name="Antonie Van Leeuwenhoek">
        <title>Oricola cellulosilytica gen. nov., sp. nov., a cellulose-degrading bacterium of the family Phyllobacteriaceae isolated from surface seashore water, and emended descriptions of Mesorhizobium loti and Phyllobacterium myrsinacearum.</title>
        <authorList>
            <person name="Hameed A."/>
            <person name="Shahina M."/>
            <person name="Lai W.A."/>
            <person name="Lin S.Y."/>
            <person name="Young L.S."/>
            <person name="Liu Y.C."/>
            <person name="Hsu Y.H."/>
            <person name="Young C.C."/>
        </authorList>
    </citation>
    <scope>NUCLEOTIDE SEQUENCE [LARGE SCALE GENOMIC DNA]</scope>
    <source>
        <strain evidence="2 3">KCTC 52183</strain>
    </source>
</reference>
<evidence type="ECO:0000313" key="3">
    <source>
        <dbReference type="Proteomes" id="UP000291301"/>
    </source>
</evidence>